<dbReference type="InterPro" id="IPR036691">
    <property type="entry name" value="Endo/exonu/phosph_ase_sf"/>
</dbReference>
<dbReference type="Pfam" id="PF03372">
    <property type="entry name" value="Exo_endo_phos"/>
    <property type="match status" value="1"/>
</dbReference>
<gene>
    <name evidence="3" type="ORF">AXG93_2116s1200</name>
</gene>
<dbReference type="SUPFAM" id="SSF56219">
    <property type="entry name" value="DNase I-like"/>
    <property type="match status" value="1"/>
</dbReference>
<reference evidence="3" key="1">
    <citation type="submission" date="2016-03" db="EMBL/GenBank/DDBJ databases">
        <title>Mechanisms controlling the formation of the plant cell surface in tip-growing cells are functionally conserved among land plants.</title>
        <authorList>
            <person name="Honkanen S."/>
            <person name="Jones V.A."/>
            <person name="Morieri G."/>
            <person name="Champion C."/>
            <person name="Hetherington A.J."/>
            <person name="Kelly S."/>
            <person name="Saint-Marcoux D."/>
            <person name="Proust H."/>
            <person name="Prescott H."/>
            <person name="Dolan L."/>
        </authorList>
    </citation>
    <scope>NUCLEOTIDE SEQUENCE [LARGE SCALE GENOMIC DNA]</scope>
    <source>
        <tissue evidence="3">Whole gametophyte</tissue>
    </source>
</reference>
<sequence length="470" mass="51782">MADTEPESPGRRMSDFASSNNMSLTVMTFNLHRDRVTDGQNSWEHRKDLCASVINKFSPLIVCTQEGLKSQLDDLNALLPGYEQFGVSRKGPDDPSDEHCAIFYSRDKVEKMDGGTFWLSESPSVPASTSWSAEVPAIATWLRGVQPPGFAFQIVNTHLDPKSSRARRRGALLIWQHIATLPPNLPVIFCGTFNTVKESGAGRFLLGRSREHGIAGDLRDAWGGSRRRRNGGIVYTQHGFRGEKQTAMDVLKLVFMALCMCFDRQNQDLHVDWVLFRSRSLAPVYSEVMSMLVEIDHSSSPYTSEYRIANALRSVEVRNLKTAKAVSGSPHQHLANVRPLAVDYVPSRTVVVVVVETTEGWWRRSYVAGIISIIRMAWGDPNGISVSEEEEGRDRARVGRWPPPAAAGFGGPRLAGRGAGGQWKAGPTVGQRVVSEQGESGAREGKEGEGEGRGSSWGASATEDEENRKK</sequence>
<dbReference type="Proteomes" id="UP000077202">
    <property type="component" value="Unassembled WGS sequence"/>
</dbReference>
<evidence type="ECO:0000313" key="4">
    <source>
        <dbReference type="Proteomes" id="UP000077202"/>
    </source>
</evidence>
<evidence type="ECO:0000259" key="2">
    <source>
        <dbReference type="Pfam" id="PF03372"/>
    </source>
</evidence>
<dbReference type="CDD" id="cd09083">
    <property type="entry name" value="EEP-1"/>
    <property type="match status" value="1"/>
</dbReference>
<dbReference type="InterPro" id="IPR050410">
    <property type="entry name" value="CCR4/nocturin_mRNA_transcr"/>
</dbReference>
<dbReference type="GO" id="GO:0000175">
    <property type="term" value="F:3'-5'-RNA exonuclease activity"/>
    <property type="evidence" value="ECO:0007669"/>
    <property type="project" value="TreeGrafter"/>
</dbReference>
<comment type="caution">
    <text evidence="3">The sequence shown here is derived from an EMBL/GenBank/DDBJ whole genome shotgun (WGS) entry which is preliminary data.</text>
</comment>
<feature type="compositionally biased region" description="Basic and acidic residues" evidence="1">
    <location>
        <begin position="441"/>
        <end position="452"/>
    </location>
</feature>
<feature type="compositionally biased region" description="Gly residues" evidence="1">
    <location>
        <begin position="408"/>
        <end position="423"/>
    </location>
</feature>
<dbReference type="AlphaFoldDB" id="A0A176VNG6"/>
<accession>A0A176VNG6</accession>
<feature type="domain" description="Endonuclease/exonuclease/phosphatase" evidence="2">
    <location>
        <begin position="27"/>
        <end position="288"/>
    </location>
</feature>
<organism evidence="3 4">
    <name type="scientific">Marchantia polymorpha subsp. ruderalis</name>
    <dbReference type="NCBI Taxonomy" id="1480154"/>
    <lineage>
        <taxon>Eukaryota</taxon>
        <taxon>Viridiplantae</taxon>
        <taxon>Streptophyta</taxon>
        <taxon>Embryophyta</taxon>
        <taxon>Marchantiophyta</taxon>
        <taxon>Marchantiopsida</taxon>
        <taxon>Marchantiidae</taxon>
        <taxon>Marchantiales</taxon>
        <taxon>Marchantiaceae</taxon>
        <taxon>Marchantia</taxon>
    </lineage>
</organism>
<dbReference type="PANTHER" id="PTHR12121">
    <property type="entry name" value="CARBON CATABOLITE REPRESSOR PROTEIN 4"/>
    <property type="match status" value="1"/>
</dbReference>
<dbReference type="PANTHER" id="PTHR12121:SF36">
    <property type="entry name" value="ENDONUCLEASE_EXONUCLEASE_PHOSPHATASE DOMAIN-CONTAINING PROTEIN"/>
    <property type="match status" value="1"/>
</dbReference>
<feature type="region of interest" description="Disordered" evidence="1">
    <location>
        <begin position="382"/>
        <end position="470"/>
    </location>
</feature>
<dbReference type="EMBL" id="LVLJ01003422">
    <property type="protein sequence ID" value="OAE21505.1"/>
    <property type="molecule type" value="Genomic_DNA"/>
</dbReference>
<evidence type="ECO:0000313" key="3">
    <source>
        <dbReference type="EMBL" id="OAE21505.1"/>
    </source>
</evidence>
<proteinExistence type="predicted"/>
<dbReference type="FunFam" id="3.60.10.10:FF:000049">
    <property type="entry name" value="uncharacterized protein LOC103698197 isoform X2"/>
    <property type="match status" value="1"/>
</dbReference>
<name>A0A176VNG6_MARPO</name>
<dbReference type="Gene3D" id="3.60.10.10">
    <property type="entry name" value="Endonuclease/exonuclease/phosphatase"/>
    <property type="match status" value="1"/>
</dbReference>
<dbReference type="InterPro" id="IPR005135">
    <property type="entry name" value="Endo/exonuclease/phosphatase"/>
</dbReference>
<protein>
    <recommendedName>
        <fullName evidence="2">Endonuclease/exonuclease/phosphatase domain-containing protein</fullName>
    </recommendedName>
</protein>
<evidence type="ECO:0000256" key="1">
    <source>
        <dbReference type="SAM" id="MobiDB-lite"/>
    </source>
</evidence>
<keyword evidence="4" id="KW-1185">Reference proteome</keyword>